<proteinExistence type="inferred from homology"/>
<sequence length="83" mass="9789">MASDLLKELPSFNEQNFSKFKADSTMKCSHHRPIVYLPTKDTSDEAVIVTDKANILLRCLHQQWENKQQRKRDSTRENERVEL</sequence>
<gene>
    <name evidence="5" type="ORF">PACLA_8A029087</name>
</gene>
<comment type="similarity">
    <text evidence="1">Belongs to the DDA1 family.</text>
</comment>
<evidence type="ECO:0000256" key="2">
    <source>
        <dbReference type="ARBA" id="ARBA00018256"/>
    </source>
</evidence>
<dbReference type="Proteomes" id="UP001152795">
    <property type="component" value="Unassembled WGS sequence"/>
</dbReference>
<dbReference type="Pfam" id="PF10172">
    <property type="entry name" value="DDA1"/>
    <property type="match status" value="1"/>
</dbReference>
<evidence type="ECO:0000256" key="3">
    <source>
        <dbReference type="ARBA" id="ARBA00045586"/>
    </source>
</evidence>
<dbReference type="EMBL" id="CACRXK020000371">
    <property type="protein sequence ID" value="CAB3981287.1"/>
    <property type="molecule type" value="Genomic_DNA"/>
</dbReference>
<evidence type="ECO:0000313" key="5">
    <source>
        <dbReference type="EMBL" id="CAB3981287.1"/>
    </source>
</evidence>
<evidence type="ECO:0000259" key="4">
    <source>
        <dbReference type="Pfam" id="PF10172"/>
    </source>
</evidence>
<evidence type="ECO:0000256" key="1">
    <source>
        <dbReference type="ARBA" id="ARBA00008042"/>
    </source>
</evidence>
<reference evidence="5" key="1">
    <citation type="submission" date="2020-04" db="EMBL/GenBank/DDBJ databases">
        <authorList>
            <person name="Alioto T."/>
            <person name="Alioto T."/>
            <person name="Gomez Garrido J."/>
        </authorList>
    </citation>
    <scope>NUCLEOTIDE SEQUENCE</scope>
    <source>
        <strain evidence="5">A484AB</strain>
    </source>
</reference>
<feature type="domain" description="DET1- and DDB1-associated protein 1" evidence="4">
    <location>
        <begin position="4"/>
        <end position="65"/>
    </location>
</feature>
<comment type="function">
    <text evidence="3">Functions as a component of numerous distinct DCX (DDB1-CUL4-X-box) E3 ubiquitin-protein ligase complexes which mediate the ubiquitination and subsequent proteasomal degradation of target proteins. In the DCX complexes, acts as a scaffolding subunit required to stabilize the complex.</text>
</comment>
<dbReference type="InterPro" id="IPR018276">
    <property type="entry name" value="DDA1_dom"/>
</dbReference>
<dbReference type="InterPro" id="IPR033575">
    <property type="entry name" value="DDA1-like"/>
</dbReference>
<feature type="non-terminal residue" evidence="5">
    <location>
        <position position="83"/>
    </location>
</feature>
<keyword evidence="6" id="KW-1185">Reference proteome</keyword>
<protein>
    <recommendedName>
        <fullName evidence="2">DET1- and DDB1-associated protein 1</fullName>
    </recommendedName>
</protein>
<evidence type="ECO:0000313" key="6">
    <source>
        <dbReference type="Proteomes" id="UP001152795"/>
    </source>
</evidence>
<dbReference type="PANTHER" id="PTHR31879">
    <property type="entry name" value="DET1- AND DDB1-ASSOCIATED PROTEIN 1"/>
    <property type="match status" value="1"/>
</dbReference>
<dbReference type="OrthoDB" id="8598182at2759"/>
<comment type="caution">
    <text evidence="5">The sequence shown here is derived from an EMBL/GenBank/DDBJ whole genome shotgun (WGS) entry which is preliminary data.</text>
</comment>
<dbReference type="AlphaFoldDB" id="A0A7D9HGQ1"/>
<accession>A0A7D9HGQ1</accession>
<dbReference type="PANTHER" id="PTHR31879:SF2">
    <property type="entry name" value="DET1- AND DDB1-ASSOCIATED PROTEIN 1"/>
    <property type="match status" value="1"/>
</dbReference>
<dbReference type="GO" id="GO:0080008">
    <property type="term" value="C:Cul4-RING E3 ubiquitin ligase complex"/>
    <property type="evidence" value="ECO:0007669"/>
    <property type="project" value="TreeGrafter"/>
</dbReference>
<dbReference type="GO" id="GO:0032436">
    <property type="term" value="P:positive regulation of proteasomal ubiquitin-dependent protein catabolic process"/>
    <property type="evidence" value="ECO:0007669"/>
    <property type="project" value="TreeGrafter"/>
</dbReference>
<name>A0A7D9HGQ1_PARCT</name>
<organism evidence="5 6">
    <name type="scientific">Paramuricea clavata</name>
    <name type="common">Red gorgonian</name>
    <name type="synonym">Violescent sea-whip</name>
    <dbReference type="NCBI Taxonomy" id="317549"/>
    <lineage>
        <taxon>Eukaryota</taxon>
        <taxon>Metazoa</taxon>
        <taxon>Cnidaria</taxon>
        <taxon>Anthozoa</taxon>
        <taxon>Octocorallia</taxon>
        <taxon>Malacalcyonacea</taxon>
        <taxon>Plexauridae</taxon>
        <taxon>Paramuricea</taxon>
    </lineage>
</organism>